<keyword evidence="2" id="KW-1185">Reference proteome</keyword>
<dbReference type="AlphaFoldDB" id="A0A7W5A6Z5"/>
<gene>
    <name evidence="1" type="ORF">FHS12_003803</name>
</gene>
<comment type="caution">
    <text evidence="1">The sequence shown here is derived from an EMBL/GenBank/DDBJ whole genome shotgun (WGS) entry which is preliminary data.</text>
</comment>
<reference evidence="1 2" key="1">
    <citation type="submission" date="2020-08" db="EMBL/GenBank/DDBJ databases">
        <title>Genomic Encyclopedia of Type Strains, Phase III (KMG-III): the genomes of soil and plant-associated and newly described type strains.</title>
        <authorList>
            <person name="Whitman W."/>
        </authorList>
    </citation>
    <scope>NUCLEOTIDE SEQUENCE [LARGE SCALE GENOMIC DNA]</scope>
    <source>
        <strain evidence="1 2">CECT 3302</strain>
    </source>
</reference>
<dbReference type="RefSeq" id="WP_183548264.1">
    <property type="nucleotide sequence ID" value="NZ_BMQT01000010.1"/>
</dbReference>
<dbReference type="Proteomes" id="UP000577707">
    <property type="component" value="Unassembled WGS sequence"/>
</dbReference>
<dbReference type="Pfam" id="PF20120">
    <property type="entry name" value="DUF6510"/>
    <property type="match status" value="1"/>
</dbReference>
<proteinExistence type="predicted"/>
<accession>A0A7W5A6Z5</accession>
<protein>
    <submittedName>
        <fullName evidence="1">Uncharacterized protein</fullName>
    </submittedName>
</protein>
<name>A0A7W5A6Z5_9ACTN</name>
<dbReference type="EMBL" id="JACHXG010000008">
    <property type="protein sequence ID" value="MBB3090841.1"/>
    <property type="molecule type" value="Genomic_DNA"/>
</dbReference>
<sequence length="90" mass="9510">MHEDNDHRVDGNAAAGILREVFASDVTTARVVCGHCTAGTSVAETKTYLAGPGSILRCPGCDAILARITKIRDTVWLDLSGSASWQIHTG</sequence>
<dbReference type="InterPro" id="IPR045423">
    <property type="entry name" value="DUF6510"/>
</dbReference>
<organism evidence="1 2">
    <name type="scientific">Nocardioides albus</name>
    <dbReference type="NCBI Taxonomy" id="1841"/>
    <lineage>
        <taxon>Bacteria</taxon>
        <taxon>Bacillati</taxon>
        <taxon>Actinomycetota</taxon>
        <taxon>Actinomycetes</taxon>
        <taxon>Propionibacteriales</taxon>
        <taxon>Nocardioidaceae</taxon>
        <taxon>Nocardioides</taxon>
    </lineage>
</organism>
<evidence type="ECO:0000313" key="2">
    <source>
        <dbReference type="Proteomes" id="UP000577707"/>
    </source>
</evidence>
<evidence type="ECO:0000313" key="1">
    <source>
        <dbReference type="EMBL" id="MBB3090841.1"/>
    </source>
</evidence>